<dbReference type="InterPro" id="IPR008521">
    <property type="entry name" value="Mg_trans_NIPA"/>
</dbReference>
<feature type="transmembrane region" description="Helical" evidence="6">
    <location>
        <begin position="181"/>
        <end position="199"/>
    </location>
</feature>
<feature type="compositionally biased region" description="Basic and acidic residues" evidence="5">
    <location>
        <begin position="682"/>
        <end position="700"/>
    </location>
</feature>
<dbReference type="PANTHER" id="PTHR12570">
    <property type="match status" value="1"/>
</dbReference>
<evidence type="ECO:0000313" key="7">
    <source>
        <dbReference type="EMBL" id="KEQ89957.1"/>
    </source>
</evidence>
<dbReference type="HOGENOM" id="CLU_012349_5_1_1"/>
<reference evidence="7 8" key="1">
    <citation type="journal article" date="2014" name="BMC Genomics">
        <title>Genome sequencing of four Aureobasidium pullulans varieties: biotechnological potential, stress tolerance, and description of new species.</title>
        <authorList>
            <person name="Gostin Ar C."/>
            <person name="Ohm R.A."/>
            <person name="Kogej T."/>
            <person name="Sonjak S."/>
            <person name="Turk M."/>
            <person name="Zajc J."/>
            <person name="Zalar P."/>
            <person name="Grube M."/>
            <person name="Sun H."/>
            <person name="Han J."/>
            <person name="Sharma A."/>
            <person name="Chiniquy J."/>
            <person name="Ngan C.Y."/>
            <person name="Lipzen A."/>
            <person name="Barry K."/>
            <person name="Grigoriev I.V."/>
            <person name="Gunde-Cimerman N."/>
        </authorList>
    </citation>
    <scope>NUCLEOTIDE SEQUENCE [LARGE SCALE GENOMIC DNA]</scope>
    <source>
        <strain evidence="7 8">EXF-150</strain>
    </source>
</reference>
<feature type="transmembrane region" description="Helical" evidence="6">
    <location>
        <begin position="211"/>
        <end position="237"/>
    </location>
</feature>
<dbReference type="OrthoDB" id="6428174at2759"/>
<protein>
    <submittedName>
        <fullName evidence="7">DUF803-domain-containing protein</fullName>
    </submittedName>
</protein>
<feature type="compositionally biased region" description="Polar residues" evidence="5">
    <location>
        <begin position="520"/>
        <end position="538"/>
    </location>
</feature>
<dbReference type="Proteomes" id="UP000030706">
    <property type="component" value="Unassembled WGS sequence"/>
</dbReference>
<accession>A0A074Y6U1</accession>
<evidence type="ECO:0000256" key="6">
    <source>
        <dbReference type="SAM" id="Phobius"/>
    </source>
</evidence>
<evidence type="ECO:0000256" key="4">
    <source>
        <dbReference type="ARBA" id="ARBA00023136"/>
    </source>
</evidence>
<feature type="transmembrane region" description="Helical" evidence="6">
    <location>
        <begin position="39"/>
        <end position="61"/>
    </location>
</feature>
<feature type="compositionally biased region" description="Basic residues" evidence="5">
    <location>
        <begin position="464"/>
        <end position="474"/>
    </location>
</feature>
<dbReference type="GO" id="GO:0016020">
    <property type="term" value="C:membrane"/>
    <property type="evidence" value="ECO:0007669"/>
    <property type="project" value="UniProtKB-SubCell"/>
</dbReference>
<dbReference type="PANTHER" id="PTHR12570:SF92">
    <property type="entry name" value="SPICHTHYIN, ISOFORM B"/>
    <property type="match status" value="1"/>
</dbReference>
<feature type="transmembrane region" description="Helical" evidence="6">
    <location>
        <begin position="140"/>
        <end position="160"/>
    </location>
</feature>
<organism evidence="7 8">
    <name type="scientific">Aureobasidium pullulans EXF-150</name>
    <dbReference type="NCBI Taxonomy" id="1043002"/>
    <lineage>
        <taxon>Eukaryota</taxon>
        <taxon>Fungi</taxon>
        <taxon>Dikarya</taxon>
        <taxon>Ascomycota</taxon>
        <taxon>Pezizomycotina</taxon>
        <taxon>Dothideomycetes</taxon>
        <taxon>Dothideomycetidae</taxon>
        <taxon>Dothideales</taxon>
        <taxon>Saccotheciaceae</taxon>
        <taxon>Aureobasidium</taxon>
    </lineage>
</organism>
<dbReference type="GO" id="GO:0015095">
    <property type="term" value="F:magnesium ion transmembrane transporter activity"/>
    <property type="evidence" value="ECO:0007669"/>
    <property type="project" value="InterPro"/>
</dbReference>
<gene>
    <name evidence="7" type="ORF">M438DRAFT_263824</name>
</gene>
<name>A0A074Y6U1_AURPU</name>
<dbReference type="STRING" id="1043002.A0A074Y6U1"/>
<keyword evidence="4 6" id="KW-0472">Membrane</keyword>
<evidence type="ECO:0000256" key="2">
    <source>
        <dbReference type="ARBA" id="ARBA00022692"/>
    </source>
</evidence>
<feature type="transmembrane region" description="Helical" evidence="6">
    <location>
        <begin position="113"/>
        <end position="134"/>
    </location>
</feature>
<dbReference type="RefSeq" id="XP_029766144.1">
    <property type="nucleotide sequence ID" value="XM_029899911.1"/>
</dbReference>
<feature type="transmembrane region" description="Helical" evidence="6">
    <location>
        <begin position="88"/>
        <end position="106"/>
    </location>
</feature>
<evidence type="ECO:0000256" key="1">
    <source>
        <dbReference type="ARBA" id="ARBA00004141"/>
    </source>
</evidence>
<evidence type="ECO:0000256" key="3">
    <source>
        <dbReference type="ARBA" id="ARBA00022989"/>
    </source>
</evidence>
<dbReference type="Gene3D" id="1.10.3730.20">
    <property type="match status" value="1"/>
</dbReference>
<dbReference type="Pfam" id="PF05653">
    <property type="entry name" value="Mg_trans_NIPA"/>
    <property type="match status" value="1"/>
</dbReference>
<feature type="transmembrane region" description="Helical" evidence="6">
    <location>
        <begin position="308"/>
        <end position="331"/>
    </location>
</feature>
<evidence type="ECO:0000313" key="8">
    <source>
        <dbReference type="Proteomes" id="UP000030706"/>
    </source>
</evidence>
<evidence type="ECO:0000256" key="5">
    <source>
        <dbReference type="SAM" id="MobiDB-lite"/>
    </source>
</evidence>
<dbReference type="AlphaFoldDB" id="A0A074Y6U1"/>
<comment type="subcellular location">
    <subcellularLocation>
        <location evidence="1">Membrane</location>
        <topology evidence="1">Multi-pass membrane protein</topology>
    </subcellularLocation>
</comment>
<sequence length="717" mass="78499">MDPAGHILLAAHDLYARANTTNGTSTTEDSQNHASRPPIYKAIGIILAVCSGVFIGTSFVLKKHGLLKANEKYNEAAGEGYGYLKNGWWWTGMILMIIGEICNFVAYAFVDAILVTPFGALSVVITTVLSAIFLKERLSFVGKVGCFQCVIGAVIIALNAPEQSSAANIQQMQHFVIAPGFLTYTGVVIIGCIFTALWAGPRYGNKSMFVYLTICSLIGGLSVVATQGLGAAIVAAIGKTTPVNQFKQWFLWVLLVFVICTLLTEIIYLNKALNIYNAALVTPTYYVYFTSATIITSAILFRGFGGSTVGIVSVIMGFLTICSGVVLLQLAKSSKDVPDSAVFKGDLDQVRTIAEQEEPESEPRADTIRGGAAIVRALSRKRTMKQLDEARTIASEHMEPIGEDDTVYFDGLRRRKTVVGSGDHRPLQHANTSHPPLGMTHFPDDEHTDNSDSDNDVHPGFLPRFRRSKKKSRHPSREHSLVEMKPPLTLKPKSTFSTVASDEPEREHVYGLPSGLRSPNLDTDTSYKGGSAIHWTTSIDERERERAMSQGSSLMPPKPPPHARPDSSGKRTFSFQNVFHRNKHGEEEADDGAIRPISRGALSFASRKSDSSHHRPSSRNNASEEERLGLVTGDAASPSNSAGKNKQAKYEGLPIYEAEDDDDWLVTSGRSESPEDVMGDLGRVRMDRSRSRSDDSNYERYDDDDLGYLKPKKPSGL</sequence>
<feature type="region of interest" description="Disordered" evidence="5">
    <location>
        <begin position="419"/>
        <end position="717"/>
    </location>
</feature>
<feature type="transmembrane region" description="Helical" evidence="6">
    <location>
        <begin position="249"/>
        <end position="269"/>
    </location>
</feature>
<feature type="transmembrane region" description="Helical" evidence="6">
    <location>
        <begin position="275"/>
        <end position="301"/>
    </location>
</feature>
<keyword evidence="2 6" id="KW-0812">Transmembrane</keyword>
<keyword evidence="3 6" id="KW-1133">Transmembrane helix</keyword>
<dbReference type="SUPFAM" id="SSF103481">
    <property type="entry name" value="Multidrug resistance efflux transporter EmrE"/>
    <property type="match status" value="1"/>
</dbReference>
<proteinExistence type="predicted"/>
<keyword evidence="8" id="KW-1185">Reference proteome</keyword>
<feature type="compositionally biased region" description="Polar residues" evidence="5">
    <location>
        <begin position="570"/>
        <end position="579"/>
    </location>
</feature>
<dbReference type="EMBL" id="KL584974">
    <property type="protein sequence ID" value="KEQ89957.1"/>
    <property type="molecule type" value="Genomic_DNA"/>
</dbReference>
<dbReference type="GeneID" id="40742217"/>
<dbReference type="InterPro" id="IPR037185">
    <property type="entry name" value="EmrE-like"/>
</dbReference>